<dbReference type="GO" id="GO:0070773">
    <property type="term" value="F:protein-N-terminal glutamine amidohydrolase activity"/>
    <property type="evidence" value="ECO:0007669"/>
    <property type="project" value="UniProtKB-EC"/>
</dbReference>
<dbReference type="Gene3D" id="3.10.620.10">
    <property type="entry name" value="Protein N-terminal glutamine amidohydrolase, alpha beta roll"/>
    <property type="match status" value="1"/>
</dbReference>
<evidence type="ECO:0000256" key="5">
    <source>
        <dbReference type="ARBA" id="ARBA00022801"/>
    </source>
</evidence>
<dbReference type="InterPro" id="IPR023128">
    <property type="entry name" value="Prot_N_Gln_amidohydro_ab_roll"/>
</dbReference>
<dbReference type="STRING" id="10195.A0A3M7SMH4"/>
<comment type="subunit">
    <text evidence="2">Monomer.</text>
</comment>
<accession>A0A3M7SMH4</accession>
<dbReference type="PANTHER" id="PTHR13035">
    <property type="entry name" value="PROTEIN N-TERMINAL GLUTAMINE AMIDOHYDROLASE"/>
    <property type="match status" value="1"/>
</dbReference>
<dbReference type="AlphaFoldDB" id="A0A3M7SMH4"/>
<dbReference type="InterPro" id="IPR037132">
    <property type="entry name" value="N_Gln_amidohydro_ab_roll_sf"/>
</dbReference>
<keyword evidence="10" id="KW-1185">Reference proteome</keyword>
<proteinExistence type="inferred from homology"/>
<evidence type="ECO:0000256" key="1">
    <source>
        <dbReference type="ARBA" id="ARBA00008985"/>
    </source>
</evidence>
<gene>
    <name evidence="9" type="ORF">BpHYR1_037008</name>
</gene>
<sequence>MHPAVRIASPPIPNKASMMQRRVYPKLLASILTKTVLICPSALVSHKAQGENFGAVFLPCWLSRLGCVRPPAFLDVFLHHLGAIWAQKVLMELCSKKDLEYTSCYWLFRLPNHFWAQNLELKELKLHGWTVRFYFFNQALLLFVLHVKFEFKLYSFNSISANKFIRTKKLSFNSSGGFNSIINNYYNRDISNIYRSSTYLNEENIWKFSKFLLDKNDQSDLYAVFISNKNRMVPIWCQKAANDIKNPVIWDYHVIAIQRSIDKTNVYDFDTVLNFPESFESYVKKSFPLIVNLNPKYERLYRVIPAKYYVENFASDRSHMIDKNTGKFIAEPPNYGCIRTEMCTNNIEEFIDMNLEPSEVELFMKKFNDTFE</sequence>
<feature type="domain" description="Protein N-terminal glutamine amidohydrolase alpha beta roll" evidence="8">
    <location>
        <begin position="200"/>
        <end position="356"/>
    </location>
</feature>
<organism evidence="9 10">
    <name type="scientific">Brachionus plicatilis</name>
    <name type="common">Marine rotifer</name>
    <name type="synonym">Brachionus muelleri</name>
    <dbReference type="NCBI Taxonomy" id="10195"/>
    <lineage>
        <taxon>Eukaryota</taxon>
        <taxon>Metazoa</taxon>
        <taxon>Spiralia</taxon>
        <taxon>Gnathifera</taxon>
        <taxon>Rotifera</taxon>
        <taxon>Eurotatoria</taxon>
        <taxon>Monogononta</taxon>
        <taxon>Pseudotrocha</taxon>
        <taxon>Ploima</taxon>
        <taxon>Brachionidae</taxon>
        <taxon>Brachionus</taxon>
    </lineage>
</organism>
<dbReference type="EMBL" id="REGN01001111">
    <property type="protein sequence ID" value="RNA36912.1"/>
    <property type="molecule type" value="Genomic_DNA"/>
</dbReference>
<comment type="similarity">
    <text evidence="1">Belongs to the NTAQ1 family.</text>
</comment>
<dbReference type="GO" id="GO:0008418">
    <property type="term" value="F:protein-N-terminal asparagine amidohydrolase activity"/>
    <property type="evidence" value="ECO:0007669"/>
    <property type="project" value="InterPro"/>
</dbReference>
<dbReference type="Proteomes" id="UP000276133">
    <property type="component" value="Unassembled WGS sequence"/>
</dbReference>
<evidence type="ECO:0000256" key="6">
    <source>
        <dbReference type="ARBA" id="ARBA00029677"/>
    </source>
</evidence>
<keyword evidence="5 9" id="KW-0378">Hydrolase</keyword>
<comment type="catalytic activity">
    <reaction evidence="7">
        <text>N-terminal L-glutaminyl-[protein] + H2O = N-terminal L-glutamyl-[protein] + NH4(+)</text>
        <dbReference type="Rhea" id="RHEA:50680"/>
        <dbReference type="Rhea" id="RHEA-COMP:12668"/>
        <dbReference type="Rhea" id="RHEA-COMP:12777"/>
        <dbReference type="ChEBI" id="CHEBI:15377"/>
        <dbReference type="ChEBI" id="CHEBI:28938"/>
        <dbReference type="ChEBI" id="CHEBI:64721"/>
        <dbReference type="ChEBI" id="CHEBI:64722"/>
        <dbReference type="EC" id="3.5.1.122"/>
    </reaction>
</comment>
<comment type="caution">
    <text evidence="9">The sequence shown here is derived from an EMBL/GenBank/DDBJ whole genome shotgun (WGS) entry which is preliminary data.</text>
</comment>
<dbReference type="PANTHER" id="PTHR13035:SF0">
    <property type="entry name" value="PROTEIN N-TERMINAL GLUTAMINE AMIDOHYDROLASE"/>
    <property type="match status" value="1"/>
</dbReference>
<evidence type="ECO:0000313" key="9">
    <source>
        <dbReference type="EMBL" id="RNA36912.1"/>
    </source>
</evidence>
<dbReference type="EC" id="3.5.1.122" evidence="3"/>
<evidence type="ECO:0000259" key="8">
    <source>
        <dbReference type="Pfam" id="PF09764"/>
    </source>
</evidence>
<protein>
    <recommendedName>
        <fullName evidence="4">Protein N-terminal glutamine amidohydrolase</fullName>
        <ecNumber evidence="3">3.5.1.122</ecNumber>
    </recommendedName>
    <alternativeName>
        <fullName evidence="6">Protein NH2-terminal glutamine deamidase</fullName>
    </alternativeName>
</protein>
<evidence type="ECO:0000313" key="10">
    <source>
        <dbReference type="Proteomes" id="UP000276133"/>
    </source>
</evidence>
<dbReference type="Pfam" id="PF09764">
    <property type="entry name" value="Nt_Gln_amidase"/>
    <property type="match status" value="1"/>
</dbReference>
<dbReference type="OrthoDB" id="191192at2759"/>
<evidence type="ECO:0000256" key="4">
    <source>
        <dbReference type="ARBA" id="ARBA00021247"/>
    </source>
</evidence>
<dbReference type="InterPro" id="IPR039733">
    <property type="entry name" value="NTAQ1"/>
</dbReference>
<dbReference type="GO" id="GO:0005634">
    <property type="term" value="C:nucleus"/>
    <property type="evidence" value="ECO:0007669"/>
    <property type="project" value="TreeGrafter"/>
</dbReference>
<name>A0A3M7SMH4_BRAPC</name>
<dbReference type="GO" id="GO:0005829">
    <property type="term" value="C:cytosol"/>
    <property type="evidence" value="ECO:0007669"/>
    <property type="project" value="TreeGrafter"/>
</dbReference>
<evidence type="ECO:0000256" key="3">
    <source>
        <dbReference type="ARBA" id="ARBA00012718"/>
    </source>
</evidence>
<evidence type="ECO:0000256" key="7">
    <source>
        <dbReference type="ARBA" id="ARBA00048768"/>
    </source>
</evidence>
<evidence type="ECO:0000256" key="2">
    <source>
        <dbReference type="ARBA" id="ARBA00011245"/>
    </source>
</evidence>
<reference evidence="9 10" key="1">
    <citation type="journal article" date="2018" name="Sci. Rep.">
        <title>Genomic signatures of local adaptation to the degree of environmental predictability in rotifers.</title>
        <authorList>
            <person name="Franch-Gras L."/>
            <person name="Hahn C."/>
            <person name="Garcia-Roger E.M."/>
            <person name="Carmona M.J."/>
            <person name="Serra M."/>
            <person name="Gomez A."/>
        </authorList>
    </citation>
    <scope>NUCLEOTIDE SEQUENCE [LARGE SCALE GENOMIC DNA]</scope>
    <source>
        <strain evidence="9">HYR1</strain>
    </source>
</reference>